<dbReference type="Gene3D" id="1.10.10.60">
    <property type="entry name" value="Homeodomain-like"/>
    <property type="match status" value="1"/>
</dbReference>
<dbReference type="AlphaFoldDB" id="A0A1E5SZR9"/>
<accession>A0A1E5SZR9</accession>
<comment type="caution">
    <text evidence="5">The sequence shown here is derived from an EMBL/GenBank/DDBJ whole genome shotgun (WGS) entry which is preliminary data.</text>
</comment>
<gene>
    <name evidence="5" type="ORF">BFP71_14185</name>
</gene>
<keyword evidence="3" id="KW-0804">Transcription</keyword>
<dbReference type="InterPro" id="IPR018060">
    <property type="entry name" value="HTH_AraC"/>
</dbReference>
<dbReference type="InterPro" id="IPR009057">
    <property type="entry name" value="Homeodomain-like_sf"/>
</dbReference>
<dbReference type="Proteomes" id="UP000095552">
    <property type="component" value="Unassembled WGS sequence"/>
</dbReference>
<keyword evidence="2" id="KW-0238">DNA-binding</keyword>
<organism evidence="5 6">
    <name type="scientific">Roseivirga misakiensis</name>
    <dbReference type="NCBI Taxonomy" id="1563681"/>
    <lineage>
        <taxon>Bacteria</taxon>
        <taxon>Pseudomonadati</taxon>
        <taxon>Bacteroidota</taxon>
        <taxon>Cytophagia</taxon>
        <taxon>Cytophagales</taxon>
        <taxon>Roseivirgaceae</taxon>
        <taxon>Roseivirga</taxon>
    </lineage>
</organism>
<name>A0A1E5SZR9_9BACT</name>
<dbReference type="SMART" id="SM00342">
    <property type="entry name" value="HTH_ARAC"/>
    <property type="match status" value="1"/>
</dbReference>
<dbReference type="SUPFAM" id="SSF46689">
    <property type="entry name" value="Homeodomain-like"/>
    <property type="match status" value="1"/>
</dbReference>
<reference evidence="5 6" key="1">
    <citation type="submission" date="2016-08" db="EMBL/GenBank/DDBJ databases">
        <title>Draft genome of Fabibacter sp. strain SK-8.</title>
        <authorList>
            <person name="Wong S.-K."/>
            <person name="Hamasaki K."/>
            <person name="Yoshizawa S."/>
        </authorList>
    </citation>
    <scope>NUCLEOTIDE SEQUENCE [LARGE SCALE GENOMIC DNA]</scope>
    <source>
        <strain evidence="5 6">SK-8</strain>
    </source>
</reference>
<evidence type="ECO:0000256" key="2">
    <source>
        <dbReference type="ARBA" id="ARBA00023125"/>
    </source>
</evidence>
<sequence length="273" mass="31670">MGAKLRQEFSGRVVEKQKFDDFTISIIHFDSCLSNDWHFHDKTLICTVVIGSYRDVSTKHIQELTPGKIRCYQKGEAHQNIPIDLHSVVLIVELEDRFFNDQISRNNFTLDELVNLDLIQMYLDLITKRIMQPKDLVSKLRLAFQGQVSTEYDKRANEIKAVLNDRWNEFPSLAELSSVLKIHPVTISKYFSKAIGITISEYVRKIKIKRAVLVILNTEKTMAEIAFACGFSDQSHMIRLVKSYMGYTPGHIRVLSQENQSRFKHLLQENYNN</sequence>
<dbReference type="STRING" id="1563681.BFP71_14185"/>
<evidence type="ECO:0000259" key="4">
    <source>
        <dbReference type="PROSITE" id="PS01124"/>
    </source>
</evidence>
<dbReference type="Pfam" id="PF12833">
    <property type="entry name" value="HTH_18"/>
    <property type="match status" value="1"/>
</dbReference>
<evidence type="ECO:0000313" key="6">
    <source>
        <dbReference type="Proteomes" id="UP000095552"/>
    </source>
</evidence>
<evidence type="ECO:0000256" key="1">
    <source>
        <dbReference type="ARBA" id="ARBA00023015"/>
    </source>
</evidence>
<keyword evidence="1" id="KW-0805">Transcription regulation</keyword>
<dbReference type="OrthoDB" id="511992at2"/>
<dbReference type="PANTHER" id="PTHR43280">
    <property type="entry name" value="ARAC-FAMILY TRANSCRIPTIONAL REGULATOR"/>
    <property type="match status" value="1"/>
</dbReference>
<evidence type="ECO:0000256" key="3">
    <source>
        <dbReference type="ARBA" id="ARBA00023163"/>
    </source>
</evidence>
<dbReference type="RefSeq" id="WP_069836109.1">
    <property type="nucleotide sequence ID" value="NZ_MDGQ01000005.1"/>
</dbReference>
<dbReference type="GO" id="GO:0043565">
    <property type="term" value="F:sequence-specific DNA binding"/>
    <property type="evidence" value="ECO:0007669"/>
    <property type="project" value="InterPro"/>
</dbReference>
<dbReference type="PANTHER" id="PTHR43280:SF28">
    <property type="entry name" value="HTH-TYPE TRANSCRIPTIONAL ACTIVATOR RHAS"/>
    <property type="match status" value="1"/>
</dbReference>
<feature type="domain" description="HTH araC/xylS-type" evidence="4">
    <location>
        <begin position="157"/>
        <end position="255"/>
    </location>
</feature>
<protein>
    <recommendedName>
        <fullName evidence="4">HTH araC/xylS-type domain-containing protein</fullName>
    </recommendedName>
</protein>
<keyword evidence="6" id="KW-1185">Reference proteome</keyword>
<dbReference type="GO" id="GO:0003700">
    <property type="term" value="F:DNA-binding transcription factor activity"/>
    <property type="evidence" value="ECO:0007669"/>
    <property type="project" value="InterPro"/>
</dbReference>
<dbReference type="PROSITE" id="PS01124">
    <property type="entry name" value="HTH_ARAC_FAMILY_2"/>
    <property type="match status" value="1"/>
</dbReference>
<evidence type="ECO:0000313" key="5">
    <source>
        <dbReference type="EMBL" id="OEK04605.1"/>
    </source>
</evidence>
<dbReference type="EMBL" id="MDGQ01000005">
    <property type="protein sequence ID" value="OEK04605.1"/>
    <property type="molecule type" value="Genomic_DNA"/>
</dbReference>
<proteinExistence type="predicted"/>